<feature type="compositionally biased region" description="Basic residues" evidence="6">
    <location>
        <begin position="556"/>
        <end position="576"/>
    </location>
</feature>
<dbReference type="AlphaFoldDB" id="A0A8H3FQM1"/>
<keyword evidence="4" id="KW-0378">Hydrolase</keyword>
<evidence type="ECO:0000313" key="9">
    <source>
        <dbReference type="Proteomes" id="UP000664169"/>
    </source>
</evidence>
<dbReference type="Pfam" id="PF00450">
    <property type="entry name" value="Peptidase_S10"/>
    <property type="match status" value="1"/>
</dbReference>
<reference evidence="8" key="1">
    <citation type="submission" date="2021-03" db="EMBL/GenBank/DDBJ databases">
        <authorList>
            <person name="Tagirdzhanova G."/>
        </authorList>
    </citation>
    <scope>NUCLEOTIDE SEQUENCE</scope>
</reference>
<evidence type="ECO:0000313" key="8">
    <source>
        <dbReference type="EMBL" id="CAF9929028.1"/>
    </source>
</evidence>
<dbReference type="OrthoDB" id="443318at2759"/>
<name>A0A8H3FQM1_9LECA</name>
<evidence type="ECO:0000256" key="5">
    <source>
        <dbReference type="ARBA" id="ARBA00023180"/>
    </source>
</evidence>
<keyword evidence="3" id="KW-0645">Protease</keyword>
<dbReference type="GO" id="GO:0006508">
    <property type="term" value="P:proteolysis"/>
    <property type="evidence" value="ECO:0007669"/>
    <property type="project" value="UniProtKB-KW"/>
</dbReference>
<organism evidence="8 9">
    <name type="scientific">Gomphillus americanus</name>
    <dbReference type="NCBI Taxonomy" id="1940652"/>
    <lineage>
        <taxon>Eukaryota</taxon>
        <taxon>Fungi</taxon>
        <taxon>Dikarya</taxon>
        <taxon>Ascomycota</taxon>
        <taxon>Pezizomycotina</taxon>
        <taxon>Lecanoromycetes</taxon>
        <taxon>OSLEUM clade</taxon>
        <taxon>Ostropomycetidae</taxon>
        <taxon>Ostropales</taxon>
        <taxon>Graphidaceae</taxon>
        <taxon>Gomphilloideae</taxon>
        <taxon>Gomphillus</taxon>
    </lineage>
</organism>
<dbReference type="Gene3D" id="3.40.50.1820">
    <property type="entry name" value="alpha/beta hydrolase"/>
    <property type="match status" value="1"/>
</dbReference>
<keyword evidence="2" id="KW-0121">Carboxypeptidase</keyword>
<feature type="chain" id="PRO_5034899813" evidence="7">
    <location>
        <begin position="18"/>
        <end position="576"/>
    </location>
</feature>
<dbReference type="GO" id="GO:0004185">
    <property type="term" value="F:serine-type carboxypeptidase activity"/>
    <property type="evidence" value="ECO:0007669"/>
    <property type="project" value="InterPro"/>
</dbReference>
<comment type="similarity">
    <text evidence="1">Belongs to the peptidase S10 family.</text>
</comment>
<evidence type="ECO:0000256" key="6">
    <source>
        <dbReference type="SAM" id="MobiDB-lite"/>
    </source>
</evidence>
<dbReference type="PROSITE" id="PS00560">
    <property type="entry name" value="CARBOXYPEPT_SER_HIS"/>
    <property type="match status" value="1"/>
</dbReference>
<evidence type="ECO:0000256" key="4">
    <source>
        <dbReference type="ARBA" id="ARBA00022801"/>
    </source>
</evidence>
<dbReference type="GO" id="GO:0000324">
    <property type="term" value="C:fungal-type vacuole"/>
    <property type="evidence" value="ECO:0007669"/>
    <property type="project" value="TreeGrafter"/>
</dbReference>
<evidence type="ECO:0000256" key="2">
    <source>
        <dbReference type="ARBA" id="ARBA00022645"/>
    </source>
</evidence>
<evidence type="ECO:0000256" key="7">
    <source>
        <dbReference type="SAM" id="SignalP"/>
    </source>
</evidence>
<keyword evidence="9" id="KW-1185">Reference proteome</keyword>
<dbReference type="InterPro" id="IPR033124">
    <property type="entry name" value="Ser_caboxypep_his_AS"/>
</dbReference>
<proteinExistence type="inferred from homology"/>
<dbReference type="PANTHER" id="PTHR11802">
    <property type="entry name" value="SERINE PROTEASE FAMILY S10 SERINE CARBOXYPEPTIDASE"/>
    <property type="match status" value="1"/>
</dbReference>
<protein>
    <submittedName>
        <fullName evidence="8">Uncharacterized protein</fullName>
    </submittedName>
</protein>
<dbReference type="PANTHER" id="PTHR11802:SF64">
    <property type="entry name" value="CARBOXYPEPTIDASE"/>
    <property type="match status" value="1"/>
</dbReference>
<dbReference type="SUPFAM" id="SSF53474">
    <property type="entry name" value="alpha/beta-Hydrolases"/>
    <property type="match status" value="1"/>
</dbReference>
<feature type="signal peptide" evidence="7">
    <location>
        <begin position="1"/>
        <end position="17"/>
    </location>
</feature>
<keyword evidence="5" id="KW-0325">Glycoprotein</keyword>
<evidence type="ECO:0000256" key="3">
    <source>
        <dbReference type="ARBA" id="ARBA00022670"/>
    </source>
</evidence>
<keyword evidence="7" id="KW-0732">Signal</keyword>
<evidence type="ECO:0000256" key="1">
    <source>
        <dbReference type="ARBA" id="ARBA00009431"/>
    </source>
</evidence>
<dbReference type="EMBL" id="CAJPDQ010000031">
    <property type="protein sequence ID" value="CAF9929028.1"/>
    <property type="molecule type" value="Genomic_DNA"/>
</dbReference>
<dbReference type="PRINTS" id="PR00724">
    <property type="entry name" value="CRBOXYPTASEC"/>
</dbReference>
<feature type="region of interest" description="Disordered" evidence="6">
    <location>
        <begin position="534"/>
        <end position="576"/>
    </location>
</feature>
<dbReference type="Proteomes" id="UP000664169">
    <property type="component" value="Unassembled WGS sequence"/>
</dbReference>
<gene>
    <name evidence="8" type="ORF">GOMPHAMPRED_005292</name>
</gene>
<dbReference type="InterPro" id="IPR001563">
    <property type="entry name" value="Peptidase_S10"/>
</dbReference>
<sequence length="576" mass="64021">MFSFVLTVLAFASCCSSQFVPTPKDLKHAKGYAGVNVRYKEVPNGICELNPHVKSFAGYSDIADNQHLFWWFFEARRIDPKTAPLTVWINGGPGSSSMIGQFQENGPCFINSSYGVYNNPYSWSEVSNMIFIDSPAQVGFSYSVPVPGAINDDGDVIVSKNGKCPKGLEDSCGTYSLPDLNDTVNSTANAAPGFWKTLQGFMGAFPQYSRNDFHFTTESYGGHYAPVFSEYIEQQNKKGIGHPIHLKAVLIGNGWYDPVIQYPAYYNFTVYPGNTYDYDPFNKTIQKQMYNALYGKGGCVDGIKECYATGDNKICSKHDDFCASNVEFLLDDPANRDEYDIRELFPDPFPPEFYVDYLNTEKVQKAVGAFVNYTESSNAVGDAFANTGDDGREAHTIEDLQSLLKDGVTVIMYTGDADYNCNWLGGEVVSTEICPRITKAGYTDIITSDGIVHGQVRQADTFAFARIYQSGHEVPFYQPVVALEMFERVINGKDVATGKINIACDRKYLTKGTPKSTHREGISTVQFTLVPIDDTYNTTTNEPNPYPGQSSGKPPAAKKSKAQKRKQRANRLRWSR</sequence>
<accession>A0A8H3FQM1</accession>
<comment type="caution">
    <text evidence="8">The sequence shown here is derived from an EMBL/GenBank/DDBJ whole genome shotgun (WGS) entry which is preliminary data.</text>
</comment>
<dbReference type="InterPro" id="IPR029058">
    <property type="entry name" value="AB_hydrolase_fold"/>
</dbReference>